<comment type="caution">
    <text evidence="2">The sequence shown here is derived from an EMBL/GenBank/DDBJ whole genome shotgun (WGS) entry which is preliminary data.</text>
</comment>
<protein>
    <submittedName>
        <fullName evidence="2">Uncharacterized protein</fullName>
    </submittedName>
</protein>
<name>A0A3E0H0E7_9GAMM</name>
<dbReference type="AlphaFoldDB" id="A0A3E0H0E7"/>
<organism evidence="2 3">
    <name type="scientific">Paraperlucidibaca baekdonensis</name>
    <dbReference type="NCBI Taxonomy" id="748120"/>
    <lineage>
        <taxon>Bacteria</taxon>
        <taxon>Pseudomonadati</taxon>
        <taxon>Pseudomonadota</taxon>
        <taxon>Gammaproteobacteria</taxon>
        <taxon>Moraxellales</taxon>
        <taxon>Moraxellaceae</taxon>
        <taxon>Paraperlucidibaca</taxon>
    </lineage>
</organism>
<evidence type="ECO:0000313" key="3">
    <source>
        <dbReference type="Proteomes" id="UP000256774"/>
    </source>
</evidence>
<reference evidence="2 3" key="1">
    <citation type="submission" date="2018-08" db="EMBL/GenBank/DDBJ databases">
        <title>Genomic Encyclopedia of Type Strains, Phase IV (KMG-IV): sequencing the most valuable type-strain genomes for metagenomic binning, comparative biology and taxonomic classification.</title>
        <authorList>
            <person name="Goeker M."/>
        </authorList>
    </citation>
    <scope>NUCLEOTIDE SEQUENCE [LARGE SCALE GENOMIC DNA]</scope>
    <source>
        <strain evidence="2 3">DSM 26022</strain>
    </source>
</reference>
<keyword evidence="3" id="KW-1185">Reference proteome</keyword>
<proteinExistence type="predicted"/>
<gene>
    <name evidence="2" type="ORF">DFR26_2157</name>
</gene>
<evidence type="ECO:0000256" key="1">
    <source>
        <dbReference type="SAM" id="MobiDB-lite"/>
    </source>
</evidence>
<dbReference type="Proteomes" id="UP000256774">
    <property type="component" value="Unassembled WGS sequence"/>
</dbReference>
<dbReference type="EMBL" id="QUNR01000005">
    <property type="protein sequence ID" value="REH36111.1"/>
    <property type="molecule type" value="Genomic_DNA"/>
</dbReference>
<feature type="region of interest" description="Disordered" evidence="1">
    <location>
        <begin position="1"/>
        <end position="24"/>
    </location>
</feature>
<evidence type="ECO:0000313" key="2">
    <source>
        <dbReference type="EMBL" id="REH36111.1"/>
    </source>
</evidence>
<accession>A0A3E0H0E7</accession>
<sequence>MMVNCKPGHQGKFGQADSDPQVGKQTETMNISRRLHATTPRACSGYYNDISLLNKHSQGTDKLTCQYLGLVPFSVNWSHSAYYNREQMRKMK</sequence>